<sequence length="158" mass="18895">MDYEKQAEGMQIPGSAYFNILHMPENARYNFLIAVKETMEDYQCQFKFWKDAWKSRDIGAEWLKDIGQRFRFMKEKCTGDVDHHLWADRWQRIDKGDPNYLNALERAEHLDYLSQDIPEQKPVSIRRRMKKLGLMEGEPNFDQAKKADFDRSVELSRL</sequence>
<protein>
    <submittedName>
        <fullName evidence="1">Uncharacterized protein</fullName>
    </submittedName>
</protein>
<evidence type="ECO:0000313" key="1">
    <source>
        <dbReference type="EMBL" id="QHU10896.1"/>
    </source>
</evidence>
<dbReference type="EMBL" id="MN740773">
    <property type="protein sequence ID" value="QHU10896.1"/>
    <property type="molecule type" value="Genomic_DNA"/>
</dbReference>
<name>A0A6C0K1D9_9ZZZZ</name>
<proteinExistence type="predicted"/>
<dbReference type="AlphaFoldDB" id="A0A6C0K1D9"/>
<organism evidence="1">
    <name type="scientific">viral metagenome</name>
    <dbReference type="NCBI Taxonomy" id="1070528"/>
    <lineage>
        <taxon>unclassified sequences</taxon>
        <taxon>metagenomes</taxon>
        <taxon>organismal metagenomes</taxon>
    </lineage>
</organism>
<reference evidence="1" key="1">
    <citation type="journal article" date="2020" name="Nature">
        <title>Giant virus diversity and host interactions through global metagenomics.</title>
        <authorList>
            <person name="Schulz F."/>
            <person name="Roux S."/>
            <person name="Paez-Espino D."/>
            <person name="Jungbluth S."/>
            <person name="Walsh D.A."/>
            <person name="Denef V.J."/>
            <person name="McMahon K.D."/>
            <person name="Konstantinidis K.T."/>
            <person name="Eloe-Fadrosh E.A."/>
            <person name="Kyrpides N.C."/>
            <person name="Woyke T."/>
        </authorList>
    </citation>
    <scope>NUCLEOTIDE SEQUENCE</scope>
    <source>
        <strain evidence="1">GVMAG-S-1101165-83</strain>
    </source>
</reference>
<accession>A0A6C0K1D9</accession>